<dbReference type="RefSeq" id="WP_106749834.1">
    <property type="nucleotide sequence ID" value="NZ_CP027668.1"/>
</dbReference>
<reference evidence="2 3" key="1">
    <citation type="submission" date="2018-03" db="EMBL/GenBank/DDBJ databases">
        <title>Genome sequencing of Phreatobacter sp.</title>
        <authorList>
            <person name="Kim S.-J."/>
            <person name="Heo J."/>
            <person name="Kwon S.-W."/>
        </authorList>
    </citation>
    <scope>NUCLEOTIDE SEQUENCE [LARGE SCALE GENOMIC DNA]</scope>
    <source>
        <strain evidence="2 3">S-12</strain>
    </source>
</reference>
<evidence type="ECO:0000313" key="2">
    <source>
        <dbReference type="EMBL" id="AVO46494.1"/>
    </source>
</evidence>
<keyword evidence="3" id="KW-1185">Reference proteome</keyword>
<evidence type="ECO:0000256" key="1">
    <source>
        <dbReference type="SAM" id="MobiDB-lite"/>
    </source>
</evidence>
<accession>A0A2S0NE99</accession>
<dbReference type="KEGG" id="phr:C6569_16320"/>
<organism evidence="2 3">
    <name type="scientific">Phreatobacter cathodiphilus</name>
    <dbReference type="NCBI Taxonomy" id="1868589"/>
    <lineage>
        <taxon>Bacteria</taxon>
        <taxon>Pseudomonadati</taxon>
        <taxon>Pseudomonadota</taxon>
        <taxon>Alphaproteobacteria</taxon>
        <taxon>Hyphomicrobiales</taxon>
        <taxon>Phreatobacteraceae</taxon>
        <taxon>Phreatobacter</taxon>
    </lineage>
</organism>
<feature type="region of interest" description="Disordered" evidence="1">
    <location>
        <begin position="74"/>
        <end position="137"/>
    </location>
</feature>
<evidence type="ECO:0000313" key="3">
    <source>
        <dbReference type="Proteomes" id="UP000237889"/>
    </source>
</evidence>
<proteinExistence type="predicted"/>
<dbReference type="Proteomes" id="UP000237889">
    <property type="component" value="Chromosome"/>
</dbReference>
<protein>
    <submittedName>
        <fullName evidence="2">Uncharacterized protein</fullName>
    </submittedName>
</protein>
<gene>
    <name evidence="2" type="ORF">C6569_16320</name>
</gene>
<name>A0A2S0NE99_9HYPH</name>
<dbReference type="AlphaFoldDB" id="A0A2S0NE99"/>
<sequence>MTAPRGPTPAKANLRLPPWAAGLGRARLWLATLVLLAAGLAAGAPQARFHAPVPGGAVLERAAGDLAVLRQSEAPALKRRLAADDRAGGPDDPGAAPPSRQPVQALAASATTQPLAASAPHRPGVRLRPEARAPPAA</sequence>
<dbReference type="EMBL" id="CP027668">
    <property type="protein sequence ID" value="AVO46494.1"/>
    <property type="molecule type" value="Genomic_DNA"/>
</dbReference>